<dbReference type="Proteomes" id="UP000298390">
    <property type="component" value="Unassembled WGS sequence"/>
</dbReference>
<sequence length="84" mass="9160">MLDLRAALSDLLPTDSSSTTFRSRSTSLSGTLGSLIFSQRGAAVSTREPPEEIALELVTQNRDAERRTERQSFTLDDDNGEAEA</sequence>
<proteinExistence type="predicted"/>
<protein>
    <submittedName>
        <fullName evidence="2">Uncharacterized protein</fullName>
    </submittedName>
</protein>
<gene>
    <name evidence="2" type="ORF">EVJ58_g9007</name>
</gene>
<evidence type="ECO:0000313" key="3">
    <source>
        <dbReference type="Proteomes" id="UP000298390"/>
    </source>
</evidence>
<accession>A0A4Y9XXS6</accession>
<comment type="caution">
    <text evidence="2">The sequence shown here is derived from an EMBL/GenBank/DDBJ whole genome shotgun (WGS) entry which is preliminary data.</text>
</comment>
<organism evidence="2 3">
    <name type="scientific">Rhodofomes roseus</name>
    <dbReference type="NCBI Taxonomy" id="34475"/>
    <lineage>
        <taxon>Eukaryota</taxon>
        <taxon>Fungi</taxon>
        <taxon>Dikarya</taxon>
        <taxon>Basidiomycota</taxon>
        <taxon>Agaricomycotina</taxon>
        <taxon>Agaricomycetes</taxon>
        <taxon>Polyporales</taxon>
        <taxon>Rhodofomes</taxon>
    </lineage>
</organism>
<feature type="region of interest" description="Disordered" evidence="1">
    <location>
        <begin position="57"/>
        <end position="84"/>
    </location>
</feature>
<evidence type="ECO:0000256" key="1">
    <source>
        <dbReference type="SAM" id="MobiDB-lite"/>
    </source>
</evidence>
<dbReference type="EMBL" id="SEKV01000728">
    <property type="protein sequence ID" value="TFY54187.1"/>
    <property type="molecule type" value="Genomic_DNA"/>
</dbReference>
<feature type="compositionally biased region" description="Acidic residues" evidence="1">
    <location>
        <begin position="75"/>
        <end position="84"/>
    </location>
</feature>
<reference evidence="2 3" key="1">
    <citation type="submission" date="2019-01" db="EMBL/GenBank/DDBJ databases">
        <title>Genome sequencing of the rare red list fungi Fomitopsis rosea.</title>
        <authorList>
            <person name="Buettner E."/>
            <person name="Kellner H."/>
        </authorList>
    </citation>
    <scope>NUCLEOTIDE SEQUENCE [LARGE SCALE GENOMIC DNA]</scope>
    <source>
        <strain evidence="2 3">DSM 105464</strain>
    </source>
</reference>
<evidence type="ECO:0000313" key="2">
    <source>
        <dbReference type="EMBL" id="TFY54187.1"/>
    </source>
</evidence>
<dbReference type="AlphaFoldDB" id="A0A4Y9XXS6"/>
<name>A0A4Y9XXS6_9APHY</name>